<keyword evidence="3" id="KW-1185">Reference proteome</keyword>
<feature type="region of interest" description="Disordered" evidence="1">
    <location>
        <begin position="61"/>
        <end position="92"/>
    </location>
</feature>
<gene>
    <name evidence="2" type="ORF">O1G22_00255</name>
</gene>
<evidence type="ECO:0000256" key="1">
    <source>
        <dbReference type="SAM" id="MobiDB-lite"/>
    </source>
</evidence>
<name>A0ABY7NTP6_9ACTN</name>
<organism evidence="2 3">
    <name type="scientific">Streptomyces camelliae</name>
    <dbReference type="NCBI Taxonomy" id="3004093"/>
    <lineage>
        <taxon>Bacteria</taxon>
        <taxon>Bacillati</taxon>
        <taxon>Actinomycetota</taxon>
        <taxon>Actinomycetes</taxon>
        <taxon>Kitasatosporales</taxon>
        <taxon>Streptomycetaceae</taxon>
        <taxon>Streptomyces</taxon>
    </lineage>
</organism>
<dbReference type="EMBL" id="CP115300">
    <property type="protein sequence ID" value="WBO61425.1"/>
    <property type="molecule type" value="Genomic_DNA"/>
</dbReference>
<dbReference type="RefSeq" id="WP_270079387.1">
    <property type="nucleotide sequence ID" value="NZ_CP115300.1"/>
</dbReference>
<evidence type="ECO:0000313" key="3">
    <source>
        <dbReference type="Proteomes" id="UP001212326"/>
    </source>
</evidence>
<proteinExistence type="predicted"/>
<accession>A0ABY7NTP6</accession>
<evidence type="ECO:0000313" key="2">
    <source>
        <dbReference type="EMBL" id="WBO61425.1"/>
    </source>
</evidence>
<sequence>MDEQQPTSGGTQNVNIGTAKGAFAFGAGSVANNYEGPQQQLSTEQRELLEVVGKLREELRAFRSTPETDELTRQLTDTRDEIQNTGQASPGRLTRLRTALQDAATAVGMAASGAAVAQAVSALLGR</sequence>
<reference evidence="2 3" key="1">
    <citation type="submission" date="2022-12" db="EMBL/GenBank/DDBJ databases">
        <authorList>
            <person name="Mo P."/>
        </authorList>
    </citation>
    <scope>NUCLEOTIDE SEQUENCE [LARGE SCALE GENOMIC DNA]</scope>
    <source>
        <strain evidence="2 3">HUAS 2-6</strain>
    </source>
</reference>
<dbReference type="Proteomes" id="UP001212326">
    <property type="component" value="Chromosome"/>
</dbReference>
<feature type="compositionally biased region" description="Basic and acidic residues" evidence="1">
    <location>
        <begin position="70"/>
        <end position="82"/>
    </location>
</feature>
<protein>
    <submittedName>
        <fullName evidence="2">Uncharacterized protein</fullName>
    </submittedName>
</protein>